<dbReference type="Gene3D" id="3.30.1360.150">
    <property type="match status" value="1"/>
</dbReference>
<dbReference type="AlphaFoldDB" id="A0A143PII1"/>
<dbReference type="InterPro" id="IPR026263">
    <property type="entry name" value="Alkaline_phosphatase_prok"/>
</dbReference>
<evidence type="ECO:0000256" key="7">
    <source>
        <dbReference type="SAM" id="SignalP"/>
    </source>
</evidence>
<feature type="chain" id="PRO_5007511400" evidence="7">
    <location>
        <begin position="32"/>
        <end position="570"/>
    </location>
</feature>
<feature type="region of interest" description="Disordered" evidence="6">
    <location>
        <begin position="545"/>
        <end position="570"/>
    </location>
</feature>
<dbReference type="KEGG" id="abac:LuPra_01248"/>
<dbReference type="CDD" id="cd16016">
    <property type="entry name" value="AP-SPAP"/>
    <property type="match status" value="1"/>
</dbReference>
<evidence type="ECO:0000256" key="4">
    <source>
        <dbReference type="PIRSR" id="PIRSR031924-50"/>
    </source>
</evidence>
<keyword evidence="9" id="KW-1185">Reference proteome</keyword>
<proteinExistence type="predicted"/>
<dbReference type="InterPro" id="IPR002591">
    <property type="entry name" value="Phosphodiest/P_Trfase"/>
</dbReference>
<feature type="active site" description="Phosphothreonine intermediate" evidence="4">
    <location>
        <position position="98"/>
    </location>
</feature>
<name>A0A143PII1_LUTPR</name>
<evidence type="ECO:0000313" key="9">
    <source>
        <dbReference type="Proteomes" id="UP000076079"/>
    </source>
</evidence>
<feature type="signal peptide" evidence="7">
    <location>
        <begin position="1"/>
        <end position="31"/>
    </location>
</feature>
<reference evidence="9" key="2">
    <citation type="submission" date="2016-04" db="EMBL/GenBank/DDBJ databases">
        <title>First Complete Genome Sequence of a Subdivision 6 Acidobacterium.</title>
        <authorList>
            <person name="Huang S."/>
            <person name="Vieira S."/>
            <person name="Bunk B."/>
            <person name="Riedel T."/>
            <person name="Sproeer C."/>
            <person name="Overmann J."/>
        </authorList>
    </citation>
    <scope>NUCLEOTIDE SEQUENCE [LARGE SCALE GENOMIC DNA]</scope>
    <source>
        <strain evidence="9">DSM 100886 HEG_-6_39</strain>
    </source>
</reference>
<dbReference type="EMBL" id="CP015136">
    <property type="protein sequence ID" value="AMY08060.1"/>
    <property type="molecule type" value="Genomic_DNA"/>
</dbReference>
<evidence type="ECO:0000256" key="5">
    <source>
        <dbReference type="PIRSR" id="PIRSR031924-51"/>
    </source>
</evidence>
<feature type="compositionally biased region" description="Low complexity" evidence="6">
    <location>
        <begin position="550"/>
        <end position="562"/>
    </location>
</feature>
<dbReference type="STRING" id="1855912.LuPra_01248"/>
<dbReference type="PIRSF" id="PIRSF031924">
    <property type="entry name" value="Pi-irrepressible_AP"/>
    <property type="match status" value="1"/>
</dbReference>
<dbReference type="SUPFAM" id="SSF53649">
    <property type="entry name" value="Alkaline phosphatase-like"/>
    <property type="match status" value="1"/>
</dbReference>
<keyword evidence="3 7" id="KW-0732">Signal</keyword>
<evidence type="ECO:0000256" key="1">
    <source>
        <dbReference type="ARBA" id="ARBA00022553"/>
    </source>
</evidence>
<evidence type="ECO:0000256" key="6">
    <source>
        <dbReference type="SAM" id="MobiDB-lite"/>
    </source>
</evidence>
<evidence type="ECO:0000313" key="8">
    <source>
        <dbReference type="EMBL" id="AMY08060.1"/>
    </source>
</evidence>
<dbReference type="PANTHER" id="PTHR10151:SF120">
    <property type="entry name" value="BIS(5'-ADENOSYL)-TRIPHOSPHATASE"/>
    <property type="match status" value="1"/>
</dbReference>
<protein>
    <submittedName>
        <fullName evidence="8">Alkaline phosphatase</fullName>
        <ecNumber evidence="8">3.1.3.1</ecNumber>
    </submittedName>
</protein>
<dbReference type="InterPro" id="IPR017850">
    <property type="entry name" value="Alkaline_phosphatase_core_sf"/>
</dbReference>
<gene>
    <name evidence="8" type="primary">phoK_1</name>
    <name evidence="8" type="ORF">LuPra_01248</name>
</gene>
<feature type="binding site" evidence="5">
    <location>
        <position position="119"/>
    </location>
    <ligand>
        <name>substrate</name>
    </ligand>
</feature>
<evidence type="ECO:0000256" key="3">
    <source>
        <dbReference type="ARBA" id="ARBA00022729"/>
    </source>
</evidence>
<dbReference type="PANTHER" id="PTHR10151">
    <property type="entry name" value="ECTONUCLEOTIDE PYROPHOSPHATASE/PHOSPHODIESTERASE"/>
    <property type="match status" value="1"/>
</dbReference>
<accession>A0A143PII1</accession>
<keyword evidence="1 4" id="KW-0597">Phosphoprotein</keyword>
<dbReference type="Gene3D" id="3.40.720.10">
    <property type="entry name" value="Alkaline Phosphatase, subunit A"/>
    <property type="match status" value="1"/>
</dbReference>
<dbReference type="Proteomes" id="UP000076079">
    <property type="component" value="Chromosome"/>
</dbReference>
<dbReference type="GO" id="GO:0046872">
    <property type="term" value="F:metal ion binding"/>
    <property type="evidence" value="ECO:0007669"/>
    <property type="project" value="UniProtKB-KW"/>
</dbReference>
<evidence type="ECO:0000256" key="2">
    <source>
        <dbReference type="ARBA" id="ARBA00022723"/>
    </source>
</evidence>
<dbReference type="Pfam" id="PF01663">
    <property type="entry name" value="Phosphodiest"/>
    <property type="match status" value="1"/>
</dbReference>
<feature type="binding site" evidence="5">
    <location>
        <begin position="187"/>
        <end position="189"/>
    </location>
    <ligand>
        <name>substrate</name>
    </ligand>
</feature>
<organism evidence="8 9">
    <name type="scientific">Luteitalea pratensis</name>
    <dbReference type="NCBI Taxonomy" id="1855912"/>
    <lineage>
        <taxon>Bacteria</taxon>
        <taxon>Pseudomonadati</taxon>
        <taxon>Acidobacteriota</taxon>
        <taxon>Vicinamibacteria</taxon>
        <taxon>Vicinamibacterales</taxon>
        <taxon>Vicinamibacteraceae</taxon>
        <taxon>Luteitalea</taxon>
    </lineage>
</organism>
<reference evidence="8 9" key="1">
    <citation type="journal article" date="2016" name="Genome Announc.">
        <title>First Complete Genome Sequence of a Subdivision 6 Acidobacterium Strain.</title>
        <authorList>
            <person name="Huang S."/>
            <person name="Vieira S."/>
            <person name="Bunk B."/>
            <person name="Riedel T."/>
            <person name="Sproer C."/>
            <person name="Overmann J."/>
        </authorList>
    </citation>
    <scope>NUCLEOTIDE SEQUENCE [LARGE SCALE GENOMIC DNA]</scope>
    <source>
        <strain evidence="9">DSM 100886 HEG_-6_39</strain>
    </source>
</reference>
<dbReference type="EC" id="3.1.3.1" evidence="8"/>
<dbReference type="GO" id="GO:0004035">
    <property type="term" value="F:alkaline phosphatase activity"/>
    <property type="evidence" value="ECO:0007669"/>
    <property type="project" value="UniProtKB-EC"/>
</dbReference>
<sequence precursor="true">MSCPPARVLVRRCACVALAILILAASPGAQVAGGPGAPASQTARFDAPAVRLVLLIAVDQFRPDYLSRFGPPEGGLKTLLTRGAVFTSAYLEHGTTVTAVGHSTMLTGSTPAVSGIIENTWYERATKTTVESITDSTVQIVGAAASGGVGASPRRLLVPTLGDQIKMASAAAPGTPLAPRVIGISLKDRSAILPAGHAADAAYFFRGGRFVTSTYYRPALPAWVEAVNARRIADTYAGKQWTFDGGAHAYPATTGAALDAAVAASPAGNELVLAVATAALEHEQLGQRGVTDVLTVSFSANDSVGHAYGPESPEVRDITHQTDRQLQTLLDEVERRVGLRQTLIAFTADHGVAPRPEAATALRIPGGRFPATVVSDAIESALVAKYGAGPWIEKAPSLANIYLDVALIDGKGLDRAEVRRVAAEAVSRVPHVARVYTRDAILSGAVPRETISERITRGYHRDRSGDLHVLLEPHWIAGGANATHGTPYGYDAHIPLILMGPGIVPGRYRDHVALQDLAQTLAAVLEVEPPSGAQGRVLAEALRTDGGSGANAADPAAAGRTPPAHRRNAP</sequence>
<keyword evidence="8" id="KW-0378">Hydrolase</keyword>
<keyword evidence="2" id="KW-0479">Metal-binding</keyword>